<keyword evidence="1 2" id="KW-0378">Hydrolase</keyword>
<dbReference type="PROSITE" id="PS51462">
    <property type="entry name" value="NUDIX"/>
    <property type="match status" value="1"/>
</dbReference>
<reference evidence="4 5" key="1">
    <citation type="submission" date="2019-12" db="EMBL/GenBank/DDBJ databases">
        <title>Paenibacillus sp. nov., an endophytic bacterium isolated from the stem of Dendrobium.</title>
        <authorList>
            <person name="Zhao R."/>
        </authorList>
    </citation>
    <scope>NUCLEOTIDE SEQUENCE [LARGE SCALE GENOMIC DNA]</scope>
    <source>
        <strain evidence="4 5">HJL G12</strain>
    </source>
</reference>
<dbReference type="InterPro" id="IPR020084">
    <property type="entry name" value="NUDIX_hydrolase_CS"/>
</dbReference>
<dbReference type="RefSeq" id="WP_160499132.1">
    <property type="nucleotide sequence ID" value="NZ_WUBI01000002.1"/>
</dbReference>
<dbReference type="PANTHER" id="PTHR21340">
    <property type="entry name" value="DIADENOSINE 5,5-P1,P4-TETRAPHOSPHATE PYROPHOSPHOHYDROLASE MUTT"/>
    <property type="match status" value="1"/>
</dbReference>
<evidence type="ECO:0000259" key="3">
    <source>
        <dbReference type="PROSITE" id="PS51462"/>
    </source>
</evidence>
<dbReference type="GO" id="GO:0006167">
    <property type="term" value="P:AMP biosynthetic process"/>
    <property type="evidence" value="ECO:0007669"/>
    <property type="project" value="TreeGrafter"/>
</dbReference>
<dbReference type="InterPro" id="IPR020476">
    <property type="entry name" value="Nudix_hydrolase"/>
</dbReference>
<dbReference type="GO" id="GO:0006754">
    <property type="term" value="P:ATP biosynthetic process"/>
    <property type="evidence" value="ECO:0007669"/>
    <property type="project" value="TreeGrafter"/>
</dbReference>
<dbReference type="InterPro" id="IPR015797">
    <property type="entry name" value="NUDIX_hydrolase-like_dom_sf"/>
</dbReference>
<dbReference type="SUPFAM" id="SSF55811">
    <property type="entry name" value="Nudix"/>
    <property type="match status" value="1"/>
</dbReference>
<keyword evidence="5" id="KW-1185">Reference proteome</keyword>
<evidence type="ECO:0000313" key="4">
    <source>
        <dbReference type="EMBL" id="MWV45298.1"/>
    </source>
</evidence>
<evidence type="ECO:0000256" key="1">
    <source>
        <dbReference type="ARBA" id="ARBA00022801"/>
    </source>
</evidence>
<evidence type="ECO:0000313" key="5">
    <source>
        <dbReference type="Proteomes" id="UP000460318"/>
    </source>
</evidence>
<dbReference type="Gene3D" id="3.90.79.10">
    <property type="entry name" value="Nucleoside Triphosphate Pyrophosphohydrolase"/>
    <property type="match status" value="1"/>
</dbReference>
<dbReference type="GO" id="GO:0004081">
    <property type="term" value="F:bis(5'-nucleosyl)-tetraphosphatase (asymmetrical) activity"/>
    <property type="evidence" value="ECO:0007669"/>
    <property type="project" value="TreeGrafter"/>
</dbReference>
<dbReference type="Pfam" id="PF00293">
    <property type="entry name" value="NUDIX"/>
    <property type="match status" value="1"/>
</dbReference>
<feature type="domain" description="Nudix hydrolase" evidence="3">
    <location>
        <begin position="4"/>
        <end position="139"/>
    </location>
</feature>
<sequence>MMARTEISAGGVVFRKVGDRLEVQLIMDRYGKISLAKGKMEPGETVEETALREIEEETGIVGKIVSPVDIIKYKYMNPVHGEVDKEVHYFLVEARGGSLRPQIEEISGVSWYAPAEAWLQQEQEGYDNNDVIVRKALAQLGIHV</sequence>
<dbReference type="CDD" id="cd03673">
    <property type="entry name" value="NUDIX_Ap6A_hydrolase"/>
    <property type="match status" value="1"/>
</dbReference>
<dbReference type="Proteomes" id="UP000460318">
    <property type="component" value="Unassembled WGS sequence"/>
</dbReference>
<name>A0A7X3IKQ7_9BACL</name>
<comment type="similarity">
    <text evidence="2">Belongs to the Nudix hydrolase family.</text>
</comment>
<dbReference type="InterPro" id="IPR051325">
    <property type="entry name" value="Nudix_hydrolase_domain"/>
</dbReference>
<dbReference type="EMBL" id="WUBI01000002">
    <property type="protein sequence ID" value="MWV45298.1"/>
    <property type="molecule type" value="Genomic_DNA"/>
</dbReference>
<organism evidence="4 5">
    <name type="scientific">Paenibacillus dendrobii</name>
    <dbReference type="NCBI Taxonomy" id="2691084"/>
    <lineage>
        <taxon>Bacteria</taxon>
        <taxon>Bacillati</taxon>
        <taxon>Bacillota</taxon>
        <taxon>Bacilli</taxon>
        <taxon>Bacillales</taxon>
        <taxon>Paenibacillaceae</taxon>
        <taxon>Paenibacillus</taxon>
    </lineage>
</organism>
<dbReference type="PRINTS" id="PR00502">
    <property type="entry name" value="NUDIXFAMILY"/>
</dbReference>
<evidence type="ECO:0000256" key="2">
    <source>
        <dbReference type="RuleBase" id="RU003476"/>
    </source>
</evidence>
<dbReference type="PROSITE" id="PS00893">
    <property type="entry name" value="NUDIX_BOX"/>
    <property type="match status" value="1"/>
</dbReference>
<dbReference type="AlphaFoldDB" id="A0A7X3IKQ7"/>
<dbReference type="InterPro" id="IPR000086">
    <property type="entry name" value="NUDIX_hydrolase_dom"/>
</dbReference>
<accession>A0A7X3IKQ7</accession>
<proteinExistence type="inferred from homology"/>
<gene>
    <name evidence="4" type="ORF">GRF59_16885</name>
</gene>
<protein>
    <submittedName>
        <fullName evidence="4">NUDIX domain-containing protein</fullName>
    </submittedName>
</protein>
<dbReference type="PANTHER" id="PTHR21340:SF0">
    <property type="entry name" value="BIS(5'-NUCLEOSYL)-TETRAPHOSPHATASE [ASYMMETRICAL]"/>
    <property type="match status" value="1"/>
</dbReference>
<comment type="caution">
    <text evidence="4">The sequence shown here is derived from an EMBL/GenBank/DDBJ whole genome shotgun (WGS) entry which is preliminary data.</text>
</comment>